<accession>A0A0B6YIF1</accession>
<protein>
    <submittedName>
        <fullName evidence="1">Uncharacterized protein</fullName>
    </submittedName>
</protein>
<reference evidence="1" key="1">
    <citation type="submission" date="2014-12" db="EMBL/GenBank/DDBJ databases">
        <title>Insight into the proteome of Arion vulgaris.</title>
        <authorList>
            <person name="Aradska J."/>
            <person name="Bulat T."/>
            <person name="Smidak R."/>
            <person name="Sarate P."/>
            <person name="Gangsoo J."/>
            <person name="Sialana F."/>
            <person name="Bilban M."/>
            <person name="Lubec G."/>
        </authorList>
    </citation>
    <scope>NUCLEOTIDE SEQUENCE</scope>
    <source>
        <tissue evidence="1">Skin</tissue>
    </source>
</reference>
<gene>
    <name evidence="1" type="primary">ORF26513</name>
</gene>
<name>A0A0B6YIF1_9EUPU</name>
<dbReference type="AlphaFoldDB" id="A0A0B6YIF1"/>
<sequence>MYMHVHLELMSSSCNLDNTSSLDVHACLCMLLFRCTCVSVFTSGHQLEEENLQQICFGEDTQFKQDIS</sequence>
<feature type="non-terminal residue" evidence="1">
    <location>
        <position position="68"/>
    </location>
</feature>
<organism evidence="1">
    <name type="scientific">Arion vulgaris</name>
    <dbReference type="NCBI Taxonomy" id="1028688"/>
    <lineage>
        <taxon>Eukaryota</taxon>
        <taxon>Metazoa</taxon>
        <taxon>Spiralia</taxon>
        <taxon>Lophotrochozoa</taxon>
        <taxon>Mollusca</taxon>
        <taxon>Gastropoda</taxon>
        <taxon>Heterobranchia</taxon>
        <taxon>Euthyneura</taxon>
        <taxon>Panpulmonata</taxon>
        <taxon>Eupulmonata</taxon>
        <taxon>Stylommatophora</taxon>
        <taxon>Helicina</taxon>
        <taxon>Arionoidea</taxon>
        <taxon>Arionidae</taxon>
        <taxon>Arion</taxon>
    </lineage>
</organism>
<proteinExistence type="predicted"/>
<evidence type="ECO:0000313" key="1">
    <source>
        <dbReference type="EMBL" id="CEK55988.1"/>
    </source>
</evidence>
<dbReference type="EMBL" id="HACG01009123">
    <property type="protein sequence ID" value="CEK55988.1"/>
    <property type="molecule type" value="Transcribed_RNA"/>
</dbReference>